<feature type="transmembrane region" description="Helical" evidence="7">
    <location>
        <begin position="1500"/>
        <end position="1521"/>
    </location>
</feature>
<dbReference type="SUPFAM" id="SSF56112">
    <property type="entry name" value="Protein kinase-like (PK-like)"/>
    <property type="match status" value="1"/>
</dbReference>
<feature type="region of interest" description="Disordered" evidence="6">
    <location>
        <begin position="4089"/>
        <end position="4117"/>
    </location>
</feature>
<evidence type="ECO:0000259" key="8">
    <source>
        <dbReference type="PROSITE" id="PS50011"/>
    </source>
</evidence>
<feature type="region of interest" description="Disordered" evidence="6">
    <location>
        <begin position="1630"/>
        <end position="1653"/>
    </location>
</feature>
<feature type="transmembrane region" description="Helical" evidence="7">
    <location>
        <begin position="1188"/>
        <end position="1210"/>
    </location>
</feature>
<keyword evidence="4 7" id="KW-0472">Membrane</keyword>
<comment type="subcellular location">
    <subcellularLocation>
        <location evidence="1">Membrane</location>
        <topology evidence="1">Multi-pass membrane protein</topology>
    </subcellularLocation>
</comment>
<feature type="transmembrane region" description="Helical" evidence="7">
    <location>
        <begin position="1230"/>
        <end position="1247"/>
    </location>
</feature>
<dbReference type="GO" id="GO:0016020">
    <property type="term" value="C:membrane"/>
    <property type="evidence" value="ECO:0007669"/>
    <property type="project" value="UniProtKB-SubCell"/>
</dbReference>
<feature type="domain" description="Protein kinase" evidence="8">
    <location>
        <begin position="1906"/>
        <end position="2360"/>
    </location>
</feature>
<feature type="compositionally biased region" description="Polar residues" evidence="6">
    <location>
        <begin position="4096"/>
        <end position="4110"/>
    </location>
</feature>
<dbReference type="PANTHER" id="PTHR12308:SF73">
    <property type="entry name" value="ANOCTAMIN"/>
    <property type="match status" value="1"/>
</dbReference>
<dbReference type="eggNOG" id="KOG2513">
    <property type="taxonomic scope" value="Eukaryota"/>
</dbReference>
<dbReference type="InterPro" id="IPR011009">
    <property type="entry name" value="Kinase-like_dom_sf"/>
</dbReference>
<dbReference type="KEGG" id="tet:TTHERM_00138480"/>
<dbReference type="GO" id="GO:0005524">
    <property type="term" value="F:ATP binding"/>
    <property type="evidence" value="ECO:0007669"/>
    <property type="project" value="InterPro"/>
</dbReference>
<dbReference type="Proteomes" id="UP000009168">
    <property type="component" value="Unassembled WGS sequence"/>
</dbReference>
<dbReference type="Pfam" id="PF04547">
    <property type="entry name" value="Anoctamin"/>
    <property type="match status" value="1"/>
</dbReference>
<keyword evidence="2 7" id="KW-0812">Transmembrane</keyword>
<dbReference type="OrthoDB" id="296386at2759"/>
<evidence type="ECO:0000256" key="2">
    <source>
        <dbReference type="ARBA" id="ARBA00022692"/>
    </source>
</evidence>
<evidence type="ECO:0000256" key="5">
    <source>
        <dbReference type="SAM" id="Coils"/>
    </source>
</evidence>
<evidence type="ECO:0000256" key="3">
    <source>
        <dbReference type="ARBA" id="ARBA00022989"/>
    </source>
</evidence>
<dbReference type="PANTHER" id="PTHR12308">
    <property type="entry name" value="ANOCTAMIN"/>
    <property type="match status" value="1"/>
</dbReference>
<protein>
    <submittedName>
        <fullName evidence="9">Calcium-activated chloride channel protein</fullName>
    </submittedName>
</protein>
<accession>I7LVR7</accession>
<feature type="transmembrane region" description="Helical" evidence="7">
    <location>
        <begin position="1066"/>
        <end position="1093"/>
    </location>
</feature>
<dbReference type="InterPro" id="IPR049452">
    <property type="entry name" value="Anoctamin_TM"/>
</dbReference>
<feature type="transmembrane region" description="Helical" evidence="7">
    <location>
        <begin position="1323"/>
        <end position="1346"/>
    </location>
</feature>
<organism evidence="9 10">
    <name type="scientific">Tetrahymena thermophila (strain SB210)</name>
    <dbReference type="NCBI Taxonomy" id="312017"/>
    <lineage>
        <taxon>Eukaryota</taxon>
        <taxon>Sar</taxon>
        <taxon>Alveolata</taxon>
        <taxon>Ciliophora</taxon>
        <taxon>Intramacronucleata</taxon>
        <taxon>Oligohymenophorea</taxon>
        <taxon>Hymenostomatida</taxon>
        <taxon>Tetrahymenina</taxon>
        <taxon>Tetrahymenidae</taxon>
        <taxon>Tetrahymena</taxon>
    </lineage>
</organism>
<reference evidence="10" key="1">
    <citation type="journal article" date="2006" name="PLoS Biol.">
        <title>Macronuclear genome sequence of the ciliate Tetrahymena thermophila, a model eukaryote.</title>
        <authorList>
            <person name="Eisen J.A."/>
            <person name="Coyne R.S."/>
            <person name="Wu M."/>
            <person name="Wu D."/>
            <person name="Thiagarajan M."/>
            <person name="Wortman J.R."/>
            <person name="Badger J.H."/>
            <person name="Ren Q."/>
            <person name="Amedeo P."/>
            <person name="Jones K.M."/>
            <person name="Tallon L.J."/>
            <person name="Delcher A.L."/>
            <person name="Salzberg S.L."/>
            <person name="Silva J.C."/>
            <person name="Haas B.J."/>
            <person name="Majoros W.H."/>
            <person name="Farzad M."/>
            <person name="Carlton J.M."/>
            <person name="Smith R.K. Jr."/>
            <person name="Garg J."/>
            <person name="Pearlman R.E."/>
            <person name="Karrer K.M."/>
            <person name="Sun L."/>
            <person name="Manning G."/>
            <person name="Elde N.C."/>
            <person name="Turkewitz A.P."/>
            <person name="Asai D.J."/>
            <person name="Wilkes D.E."/>
            <person name="Wang Y."/>
            <person name="Cai H."/>
            <person name="Collins K."/>
            <person name="Stewart B.A."/>
            <person name="Lee S.R."/>
            <person name="Wilamowska K."/>
            <person name="Weinberg Z."/>
            <person name="Ruzzo W.L."/>
            <person name="Wloga D."/>
            <person name="Gaertig J."/>
            <person name="Frankel J."/>
            <person name="Tsao C.-C."/>
            <person name="Gorovsky M.A."/>
            <person name="Keeling P.J."/>
            <person name="Waller R.F."/>
            <person name="Patron N.J."/>
            <person name="Cherry J.M."/>
            <person name="Stover N.A."/>
            <person name="Krieger C.J."/>
            <person name="del Toro C."/>
            <person name="Ryder H.F."/>
            <person name="Williamson S.C."/>
            <person name="Barbeau R.A."/>
            <person name="Hamilton E.P."/>
            <person name="Orias E."/>
        </authorList>
    </citation>
    <scope>NUCLEOTIDE SEQUENCE [LARGE SCALE GENOMIC DNA]</scope>
    <source>
        <strain evidence="10">SB210</strain>
    </source>
</reference>
<feature type="transmembrane region" description="Helical" evidence="7">
    <location>
        <begin position="1280"/>
        <end position="1301"/>
    </location>
</feature>
<feature type="compositionally biased region" description="Polar residues" evidence="6">
    <location>
        <begin position="10"/>
        <end position="19"/>
    </location>
</feature>
<dbReference type="GO" id="GO:0005254">
    <property type="term" value="F:chloride channel activity"/>
    <property type="evidence" value="ECO:0007669"/>
    <property type="project" value="TreeGrafter"/>
</dbReference>
<feature type="region of interest" description="Disordered" evidence="6">
    <location>
        <begin position="1"/>
        <end position="21"/>
    </location>
</feature>
<evidence type="ECO:0000313" key="10">
    <source>
        <dbReference type="Proteomes" id="UP000009168"/>
    </source>
</evidence>
<proteinExistence type="predicted"/>
<keyword evidence="3 7" id="KW-1133">Transmembrane helix</keyword>
<dbReference type="InParanoid" id="I7LVR7"/>
<dbReference type="EMBL" id="GG662639">
    <property type="protein sequence ID" value="EAR99585.2"/>
    <property type="molecule type" value="Genomic_DNA"/>
</dbReference>
<dbReference type="InterPro" id="IPR007632">
    <property type="entry name" value="Anoctamin"/>
</dbReference>
<gene>
    <name evidence="9" type="ORF">TTHERM_00138480</name>
</gene>
<evidence type="ECO:0000256" key="4">
    <source>
        <dbReference type="ARBA" id="ARBA00023136"/>
    </source>
</evidence>
<keyword evidence="5" id="KW-0175">Coiled coil</keyword>
<evidence type="ECO:0000256" key="1">
    <source>
        <dbReference type="ARBA" id="ARBA00004141"/>
    </source>
</evidence>
<dbReference type="GeneID" id="7823463"/>
<feature type="region of interest" description="Disordered" evidence="6">
    <location>
        <begin position="145"/>
        <end position="200"/>
    </location>
</feature>
<dbReference type="GO" id="GO:0004672">
    <property type="term" value="F:protein kinase activity"/>
    <property type="evidence" value="ECO:0007669"/>
    <property type="project" value="InterPro"/>
</dbReference>
<name>I7LVR7_TETTS</name>
<evidence type="ECO:0000256" key="7">
    <source>
        <dbReference type="SAM" id="Phobius"/>
    </source>
</evidence>
<evidence type="ECO:0000313" key="9">
    <source>
        <dbReference type="EMBL" id="EAR99585.2"/>
    </source>
</evidence>
<feature type="compositionally biased region" description="Basic and acidic residues" evidence="6">
    <location>
        <begin position="148"/>
        <end position="196"/>
    </location>
</feature>
<evidence type="ECO:0000256" key="6">
    <source>
        <dbReference type="SAM" id="MobiDB-lite"/>
    </source>
</evidence>
<dbReference type="RefSeq" id="XP_001019830.2">
    <property type="nucleotide sequence ID" value="XM_001019830.3"/>
</dbReference>
<keyword evidence="10" id="KW-1185">Reference proteome</keyword>
<feature type="coiled-coil region" evidence="5">
    <location>
        <begin position="3444"/>
        <end position="3471"/>
    </location>
</feature>
<dbReference type="PROSITE" id="PS50011">
    <property type="entry name" value="PROTEIN_KINASE_DOM"/>
    <property type="match status" value="1"/>
</dbReference>
<sequence length="4140" mass="491272">MSEDNEKSLAHSSQNQFESNFRKNKRAYTNVARLAQKELIKNQIQEEQVEEEDPYENEQFLQSTFKDLGSKLYKSYLYLLLGDEASMKNQKYDLDKIMKSYLNNGIEYEQDYLDEKDFHMGDLVIEFPNPDYSKEFILTEKKKKQKKQDKLGDKPQEKSQDKDYDEKDTTNFDASSRVETEQDEKVENQQKKDQGSKIKRISLHQAQDDFKKAFSMVDASIRSDVSEGKIFQICFENAFKKLAQSPEGKPIIKQEDQDSHINESLFDEEDDENAQYRVSDKTSDTLTILRDLLFTNKQVTQKKLTKDLTKKANHLLNQRAMKKILDQNNEEQQEDSNSNLYDLSDIIQTDPKNDEEEDALNAVLKNNQFQQKIIKSQNIRKIFKGGKFLRLTEDKKAFERSENLTQDYLTLIRHTTWIRLIKYGFKLRHFLSQDAKSIFTVCYATDENLKITAEKEQITKELYLEFTDLLSLEPVDATLRPLRLNTRLRSFSSAQQNQDDDEDEEEINQNEKITGYLRYIRGDIQRLLQVIDYKKIARETNLSKLNLEILSEKAVEIKKDQNLTNAQWEIYLQYLKQLADKITELRVQYKFTKGDKRAQRICEIIEFQQFKHPLQQIIKKFLQKSENLKSENRTLNTEDSVIYLKTQNDEKDESILAKKSSSELTYIFRIIKEHLKDIKKDLEEVRDAKITKQKGQNKQDIQKEIIKQRQDDMKKLKKIYKKHRLLQNIMEIRSKRIRYLMLELINNPYLLDQKYEQLESEVKEHETKYSKLREIFSLKQDKLIHVKYIKQYQYQILAFKYREEFIKALDAANYPYPFHQNLKNLWDYMNMNPQETYVNYFRTPKNISFQKKVKLNQAWVKYEVTQNGKQSLFNNMERLKIVNLAIQKAVNLYYLQEKGYIKQSFFLNDIYDLEGKTYKYIFSGCPLNYKEVKKTEKLNKLRNFIINTGKNEQPNNQYSPQIDPLALIGGDSLNQSKEALMLPESEQNQVRNKEQTIDDYDYISQNQLAQKGNQSQQPKFMLETSQEDKIYVKKKIKNLIFEWSFKIKMPWYIPTQQIRDYYGEKVALYFSFLGFYTNSLLIIGIIGLIIFIIQQLFVFQNPANANYLNIAFGCLKIAWTSRTLYNWKRQEKLIASKYGQLQDKKGNDDERNVEDEERPGFDGIYMRSLITDNMNSIYYPEFKRLVKLSLTMLTCVLMLGLYFSFVAAIFIVPQLLEKFADKAPFLQNDVYKVIIPGFLNVILFLIFDGQVYGPFSKVLTDFENHKSFVDYERNYVAKKFIFSFISLSGPIFLIAFLGQLIQNAYTEEIFRCSFSNCYKHAQYHYATIFISLFSINLFDIIGPRIVSSYKQYIKKRNQNVLITQNNKDLKESNILNKDQLKSGVSKISGTNSNQNKSVIAADSSYQPDSFFYEEMDQNVEQIKFNDIINKIKISKLFNDNVYKGLTPDQQKIINSYLQKNRFHIINLYINQESDKEQYSESADIYGTVDEYLEICLQFSLLTMFGMIFPLSFWIAFIWNVIELQTDKAKLIKFTQRPIPLNEGSIGSWLNLMDLASYMSILTNSILITFLQGQINENNLIQIFLSLIVFNFLSKFTQSAILGDIPYRLSNLLKRQEYILRSTVEVFKKVATPDPDKNQNKEEDENQGKKHKKGVKKLHIENQQFDQLTEEEEQRMNRLRYFMNNKYEARPVFKIYKTICKPREQSQLHDSMNQSFEILSSDDENIIDKKKKNKDQISKQEQVVQIQPMLWLNYKWYCHQGVIQRPIMMKQQLAQQIQEYKNKFYEQTKAYLQIVKNVNIHKILLEKIEKYNRKVQVFNINAIWADQFRVVDNYKSTEQVLEILYRLRNAEQNQEKMEYDKIDVNINLITQRDIDKYFVPRGPRFQFSESFLKASIYHKLLNSMQTINMKKTILQKSPNEIFQSPYFEEKLHQERLVWEIIKQRFLIDIYMPQSLNQTPQLDTCIPSQLYPIIQNWKIQVNSQEQMLSFQIVKYDENFGVPLYLNEETELTMRTHSTELYNSGEPGFYIAKQNVCYIYPESMFNFTTRDQCYVIRQFNEKYICNLEDAVRMRRKDNKFKPYSQNELLGFLNQWLINLGGFQDQYQLYHSNITPQTLIQTASSNSEYKLINFQNLISGDIDIQLLRQITEEEMIFIAPELITTFFSSKEKQVTVNMYSADLYSLCMVLLYMATLGDSQTEFLKCKEAALKVAFPKQVTKQNGSMNSLASSMSDASQIMQTKKSESLSNSLTTNNFQTKEKKKNPLQSTSNLSLLMANRTDQKMKIDKEMEENTFDPNLSEGQNLIRILENYFNSQSSKVMREMYPILFQVIKQVVLQSDPELRPSREKLLNMIQLNQKQQFYENQQILRNCFQDLDSLSKSNIENEKKSRYQISNNLYQKVLLYNKISLFPQTINLLKNHHFNTEIHMNFEDIRRQIESQLQLIIAYIGTYELQAALGQLELCKESIDNILQGNQLFWQNSEMFKTKESPISGNINQRKNFYDPKIQQSERDIITRFQNYYFYLKAYAQFLIMDLRYIEPENVNDKRKERRERNEETEKAIPTLFKNCLQCLDNIIQTIVNENNDNREKNGEEEIILYIQTVILKIKLLIDSGLERQCQKQFNTIFNQITSIKSKLSKQEINKILIDQFYFEITILESEFYMQQSRYNDALNVLEEYKKNTTRYKRISQFKEEYLDNNVKILKDQMIFYSLYSDLCIVTENIDGYQEKYQLLKRNFFGMINNASYSFCFFYDILEQLFHLIELDSLKYDILYKLQKCLQFVYITKYAPEKQQGSISSFLEMKASEEKLFNPYFQFLIGKSFIGMDSPRDREAGYVFLYRAYKILNFTVRDSQKKAQIQERELLQNRGSLILQQNAEDDQGDIPDRQYSDFSKYINSLETDKTNEKQQKLKFVFIYNDQFTKIVEDIQMKMVEKSYFFQQRLIENILYCVDVDLDKDQIEIIEKLNYLYRMRPQRKISSMYFSTSNIEKKKKEIEEYRKTKKNTNKDVILENNESIRIEAAYIHQYTEFMRKAKLYLQFKKFDYALTQLKILNNLIQTYIKNYESSKKKYLSKQKKKQNIDDQNDQDKILDDLSVFAEKKQLTIKIIIDQISVLNMIALCYYGMHDIKQAKTNVMRVFKQENIDHLGPNFTIIRNIKGCTLFALDYRSLGIFQSSLMLIEIIDRVLQKVGHYPSVSKTKILQDLQILKNIVLFEAGQLELYYSFDEFREFIQKQNMPEDGNLEKGEQDDDQEVFIDEQKIKNRKSRPSLYRSNQFNLEEELNQETQNQYKMRGFYLHKQSQTLINLLNSQNIQQFKLQQYELTFFLSIVFLELGRYSKSLLAFKKVLQFDYNQFLINNDNISQMQFLYEKEEVRNIKISFTYAQILLCMHQYKQAQQELLKLKEYCETTLQTKKEQMQDTNIYYKQTYDSIEQIQTFIVSYLFLTSIKLGQENVQEKLNEVVNLNRKLTRHQKDTKDERTFLLLQISNCYYTTAIYHVSQMQHRQALETVRKALNIINKLMGVRKRKAKENDFKTRISVKTLVNIEEDDNDDDGDQSPQLKLKKNQPSTLLEIQHKVDPKQNIDILEQNLFENLILIDNFRCTLELSELELEQNLFSGVQLYELYYKTQDLISSIKIRKGEQSWFYFKILIIRVQILLKLLSNQGGNSVFGLIEYQKKIKTEKNQNFENQVYNIFGINTQGDNFSEADEKIILKQPKVQKLLKRFYSEKLDEEMEGYGIQGKIKVILAQFESELNAKDRNVSYDEVKRIIYDDLRVCEELLKKIYSSNVDINHSANEDFALLNMSYGEYLLQARDLLGSISRFRQSLKIFKQSNQSFIQNSVAVIYLKMAKMQDHIIALIHQNIELLLTLDISSVTQKIQGNLFEFAIKRMIMMDESVYKCFFEYSTNKIVIFLIDTLINIKQQFDKNDSNEEQKKLVYYQKSKQQLEMEQQVSKITNTSRDILEQIIHDKEQKKSISKQGNLVEDIYSKSLIEIIQSRRSVHGLNIKYMQKDSEIIFENKKIKYLRMALMVLKQLNCSHTDSFKEVEKEYMNALQSNFDYREEEYYLQYDKDQEINMQRKTYNKIFQLDQDDEESQEHGSNGHNQFSQNKSKQGNDDQSELSHNIYSVDFFSAVSSPQKIKK</sequence>
<dbReference type="InterPro" id="IPR000719">
    <property type="entry name" value="Prot_kinase_dom"/>
</dbReference>